<protein>
    <submittedName>
        <fullName evidence="1">Uncharacterized protein</fullName>
    </submittedName>
</protein>
<comment type="caution">
    <text evidence="1">The sequence shown here is derived from an EMBL/GenBank/DDBJ whole genome shotgun (WGS) entry which is preliminary data.</text>
</comment>
<accession>A0ABV5CGI9</accession>
<dbReference type="EMBL" id="JBBVGT010000003">
    <property type="protein sequence ID" value="MFB5946676.1"/>
    <property type="molecule type" value="Genomic_DNA"/>
</dbReference>
<organism evidence="1 2">
    <name type="scientific">Albibacterium profundi</name>
    <dbReference type="NCBI Taxonomy" id="3134906"/>
    <lineage>
        <taxon>Bacteria</taxon>
        <taxon>Pseudomonadati</taxon>
        <taxon>Bacteroidota</taxon>
        <taxon>Sphingobacteriia</taxon>
        <taxon>Sphingobacteriales</taxon>
        <taxon>Sphingobacteriaceae</taxon>
        <taxon>Albibacterium</taxon>
    </lineage>
</organism>
<evidence type="ECO:0000313" key="2">
    <source>
        <dbReference type="Proteomes" id="UP001580928"/>
    </source>
</evidence>
<reference evidence="1 2" key="1">
    <citation type="submission" date="2024-04" db="EMBL/GenBank/DDBJ databases">
        <title>Albibacterium profundi sp. nov., isolated from sediment of the Challenger Deep of Mariana Trench.</title>
        <authorList>
            <person name="Wang Y."/>
        </authorList>
    </citation>
    <scope>NUCLEOTIDE SEQUENCE [LARGE SCALE GENOMIC DNA]</scope>
    <source>
        <strain evidence="1 2">RHL897</strain>
    </source>
</reference>
<gene>
    <name evidence="1" type="ORF">WKR92_12650</name>
</gene>
<keyword evidence="2" id="KW-1185">Reference proteome</keyword>
<dbReference type="RefSeq" id="WP_375558204.1">
    <property type="nucleotide sequence ID" value="NZ_JBBVGT010000003.1"/>
</dbReference>
<evidence type="ECO:0000313" key="1">
    <source>
        <dbReference type="EMBL" id="MFB5946676.1"/>
    </source>
</evidence>
<sequence>MKTLQLEIHDPSVLAKIQEMAESGLVSIKQLGEEGFMARVNKFRNQAESNIPTAEDIRKDLQVVMHSIIPSRKYFKIRF</sequence>
<name>A0ABV5CGI9_9SPHI</name>
<dbReference type="Proteomes" id="UP001580928">
    <property type="component" value="Unassembled WGS sequence"/>
</dbReference>
<proteinExistence type="predicted"/>